<keyword evidence="9 13" id="KW-0472">Membrane</keyword>
<gene>
    <name evidence="14" type="ORF">GWI33_020240</name>
</gene>
<evidence type="ECO:0000256" key="11">
    <source>
        <dbReference type="ARBA" id="ARBA00023303"/>
    </source>
</evidence>
<keyword evidence="8 12" id="KW-0406">Ion transport</keyword>
<evidence type="ECO:0000256" key="10">
    <source>
        <dbReference type="ARBA" id="ARBA00023201"/>
    </source>
</evidence>
<evidence type="ECO:0000256" key="2">
    <source>
        <dbReference type="ARBA" id="ARBA00007193"/>
    </source>
</evidence>
<dbReference type="PRINTS" id="PR01078">
    <property type="entry name" value="AMINACHANNEL"/>
</dbReference>
<dbReference type="GO" id="GO:0005886">
    <property type="term" value="C:plasma membrane"/>
    <property type="evidence" value="ECO:0007669"/>
    <property type="project" value="TreeGrafter"/>
</dbReference>
<evidence type="ECO:0000256" key="12">
    <source>
        <dbReference type="RuleBase" id="RU000679"/>
    </source>
</evidence>
<evidence type="ECO:0000256" key="4">
    <source>
        <dbReference type="ARBA" id="ARBA00022461"/>
    </source>
</evidence>
<reference evidence="14" key="1">
    <citation type="submission" date="2020-08" db="EMBL/GenBank/DDBJ databases">
        <title>Genome sequencing and assembly of the red palm weevil Rhynchophorus ferrugineus.</title>
        <authorList>
            <person name="Dias G.B."/>
            <person name="Bergman C.M."/>
            <person name="Manee M."/>
        </authorList>
    </citation>
    <scope>NUCLEOTIDE SEQUENCE</scope>
    <source>
        <strain evidence="14">AA-2017</strain>
        <tissue evidence="14">Whole larva</tissue>
    </source>
</reference>
<comment type="similarity">
    <text evidence="2 12">Belongs to the amiloride-sensitive sodium channel (TC 1.A.6) family.</text>
</comment>
<keyword evidence="11 12" id="KW-0407">Ion channel</keyword>
<dbReference type="PANTHER" id="PTHR11690:SF237">
    <property type="entry name" value="PICKPOCKET 16-RELATED"/>
    <property type="match status" value="1"/>
</dbReference>
<keyword evidence="6 13" id="KW-1133">Transmembrane helix</keyword>
<feature type="transmembrane region" description="Helical" evidence="13">
    <location>
        <begin position="391"/>
        <end position="419"/>
    </location>
</feature>
<keyword evidence="3 12" id="KW-0813">Transport</keyword>
<keyword evidence="5 12" id="KW-0812">Transmembrane</keyword>
<evidence type="ECO:0000256" key="5">
    <source>
        <dbReference type="ARBA" id="ARBA00022692"/>
    </source>
</evidence>
<evidence type="ECO:0000313" key="15">
    <source>
        <dbReference type="Proteomes" id="UP000625711"/>
    </source>
</evidence>
<dbReference type="OrthoDB" id="6502088at2759"/>
<evidence type="ECO:0000256" key="3">
    <source>
        <dbReference type="ARBA" id="ARBA00022448"/>
    </source>
</evidence>
<dbReference type="Gene3D" id="2.60.470.10">
    <property type="entry name" value="Acid-sensing ion channels like domains"/>
    <property type="match status" value="1"/>
</dbReference>
<keyword evidence="15" id="KW-1185">Reference proteome</keyword>
<organism evidence="14 15">
    <name type="scientific">Rhynchophorus ferrugineus</name>
    <name type="common">Red palm weevil</name>
    <name type="synonym">Curculio ferrugineus</name>
    <dbReference type="NCBI Taxonomy" id="354439"/>
    <lineage>
        <taxon>Eukaryota</taxon>
        <taxon>Metazoa</taxon>
        <taxon>Ecdysozoa</taxon>
        <taxon>Arthropoda</taxon>
        <taxon>Hexapoda</taxon>
        <taxon>Insecta</taxon>
        <taxon>Pterygota</taxon>
        <taxon>Neoptera</taxon>
        <taxon>Endopterygota</taxon>
        <taxon>Coleoptera</taxon>
        <taxon>Polyphaga</taxon>
        <taxon>Cucujiformia</taxon>
        <taxon>Curculionidae</taxon>
        <taxon>Dryophthorinae</taxon>
        <taxon>Rhynchophorus</taxon>
    </lineage>
</organism>
<comment type="subcellular location">
    <subcellularLocation>
        <location evidence="1">Membrane</location>
        <topology evidence="1">Multi-pass membrane protein</topology>
    </subcellularLocation>
</comment>
<dbReference type="Proteomes" id="UP000625711">
    <property type="component" value="Unassembled WGS sequence"/>
</dbReference>
<evidence type="ECO:0000256" key="1">
    <source>
        <dbReference type="ARBA" id="ARBA00004141"/>
    </source>
</evidence>
<evidence type="ECO:0000256" key="13">
    <source>
        <dbReference type="SAM" id="Phobius"/>
    </source>
</evidence>
<dbReference type="InterPro" id="IPR001873">
    <property type="entry name" value="ENaC"/>
</dbReference>
<proteinExistence type="inferred from homology"/>
<dbReference type="AlphaFoldDB" id="A0A834HQY0"/>
<protein>
    <submittedName>
        <fullName evidence="14">Uncharacterized protein</fullName>
    </submittedName>
</protein>
<evidence type="ECO:0000256" key="6">
    <source>
        <dbReference type="ARBA" id="ARBA00022989"/>
    </source>
</evidence>
<dbReference type="GO" id="GO:0015280">
    <property type="term" value="F:ligand-gated sodium channel activity"/>
    <property type="evidence" value="ECO:0007669"/>
    <property type="project" value="TreeGrafter"/>
</dbReference>
<dbReference type="PANTHER" id="PTHR11690">
    <property type="entry name" value="AMILORIDE-SENSITIVE SODIUM CHANNEL-RELATED"/>
    <property type="match status" value="1"/>
</dbReference>
<evidence type="ECO:0000313" key="14">
    <source>
        <dbReference type="EMBL" id="KAF7266409.1"/>
    </source>
</evidence>
<keyword evidence="4 12" id="KW-0894">Sodium channel</keyword>
<evidence type="ECO:0000256" key="9">
    <source>
        <dbReference type="ARBA" id="ARBA00023136"/>
    </source>
</evidence>
<keyword evidence="7" id="KW-0915">Sodium</keyword>
<keyword evidence="10 12" id="KW-0739">Sodium transport</keyword>
<evidence type="ECO:0000256" key="7">
    <source>
        <dbReference type="ARBA" id="ARBA00023053"/>
    </source>
</evidence>
<comment type="caution">
    <text evidence="14">The sequence shown here is derived from an EMBL/GenBank/DDBJ whole genome shotgun (WGS) entry which is preliminary data.</text>
</comment>
<dbReference type="Pfam" id="PF00858">
    <property type="entry name" value="ASC"/>
    <property type="match status" value="1"/>
</dbReference>
<sequence length="464" mass="54183">MSIIRQSDGIRQLKFIDKKIIEMQFGIEFAQNLFVGILDCCFSKLCRMLPSAAPNTIPFPAVTICDKNPIIQENIDLFVSRLDGSEHDLLLTKNVLYVVFLNYDKTVKYNVSEVDVAQRVLKENDYAEIRRILNRISQNCEDLFVRCLWNKKLVDCNLLFEESYSDSGRCCSFNYIKQGSKKTPIYTLHSGLFSGLQLWINPQHNNKLIAGVGVIVHNINDLPYMLKNRKVISLESLNYFHIDAQRKICSRYVKNLPFSQRQCITADEDEYKLEHFEMYSDWRCFISCKAREIYQKCHCIPHYFDFVTDKPSCNIAQIECMSHSMKDQFSSCDCPIQCEEDSYKIMLSSTKIVPDYMPQFVNKTQNLLYLNIFFSENKQTIWLRDTITTSIYLVSSFGGIYSLFLGCSVISFIEILYYISKVQNQKEINKEKTKTLFINIKPLNISQDFGTKKIIFHPHWEFIN</sequence>
<evidence type="ECO:0000256" key="8">
    <source>
        <dbReference type="ARBA" id="ARBA00023065"/>
    </source>
</evidence>
<dbReference type="EMBL" id="JAACXV010014546">
    <property type="protein sequence ID" value="KAF7266409.1"/>
    <property type="molecule type" value="Genomic_DNA"/>
</dbReference>
<dbReference type="Gene3D" id="1.10.287.820">
    <property type="entry name" value="Acid-sensing ion channel domain"/>
    <property type="match status" value="1"/>
</dbReference>
<accession>A0A834HQY0</accession>
<name>A0A834HQY0_RHYFE</name>